<gene>
    <name evidence="1" type="ORF">HPB49_017123</name>
</gene>
<keyword evidence="2" id="KW-1185">Reference proteome</keyword>
<dbReference type="EMBL" id="CM023473">
    <property type="protein sequence ID" value="KAH7954270.1"/>
    <property type="molecule type" value="Genomic_DNA"/>
</dbReference>
<evidence type="ECO:0000313" key="2">
    <source>
        <dbReference type="Proteomes" id="UP000821865"/>
    </source>
</evidence>
<reference evidence="1" key="1">
    <citation type="submission" date="2020-05" db="EMBL/GenBank/DDBJ databases">
        <title>Large-scale comparative analyses of tick genomes elucidate their genetic diversity and vector capacities.</title>
        <authorList>
            <person name="Jia N."/>
            <person name="Wang J."/>
            <person name="Shi W."/>
            <person name="Du L."/>
            <person name="Sun Y."/>
            <person name="Zhan W."/>
            <person name="Jiang J."/>
            <person name="Wang Q."/>
            <person name="Zhang B."/>
            <person name="Ji P."/>
            <person name="Sakyi L.B."/>
            <person name="Cui X."/>
            <person name="Yuan T."/>
            <person name="Jiang B."/>
            <person name="Yang W."/>
            <person name="Lam T.T.-Y."/>
            <person name="Chang Q."/>
            <person name="Ding S."/>
            <person name="Wang X."/>
            <person name="Zhu J."/>
            <person name="Ruan X."/>
            <person name="Zhao L."/>
            <person name="Wei J."/>
            <person name="Que T."/>
            <person name="Du C."/>
            <person name="Cheng J."/>
            <person name="Dai P."/>
            <person name="Han X."/>
            <person name="Huang E."/>
            <person name="Gao Y."/>
            <person name="Liu J."/>
            <person name="Shao H."/>
            <person name="Ye R."/>
            <person name="Li L."/>
            <person name="Wei W."/>
            <person name="Wang X."/>
            <person name="Wang C."/>
            <person name="Yang T."/>
            <person name="Huo Q."/>
            <person name="Li W."/>
            <person name="Guo W."/>
            <person name="Chen H."/>
            <person name="Zhou L."/>
            <person name="Ni X."/>
            <person name="Tian J."/>
            <person name="Zhou Y."/>
            <person name="Sheng Y."/>
            <person name="Liu T."/>
            <person name="Pan Y."/>
            <person name="Xia L."/>
            <person name="Li J."/>
            <person name="Zhao F."/>
            <person name="Cao W."/>
        </authorList>
    </citation>
    <scope>NUCLEOTIDE SEQUENCE</scope>
    <source>
        <strain evidence="1">Dsil-2018</strain>
    </source>
</reference>
<accession>A0ACB8CYP2</accession>
<protein>
    <submittedName>
        <fullName evidence="1">Uncharacterized protein</fullName>
    </submittedName>
</protein>
<organism evidence="1 2">
    <name type="scientific">Dermacentor silvarum</name>
    <name type="common">Tick</name>
    <dbReference type="NCBI Taxonomy" id="543639"/>
    <lineage>
        <taxon>Eukaryota</taxon>
        <taxon>Metazoa</taxon>
        <taxon>Ecdysozoa</taxon>
        <taxon>Arthropoda</taxon>
        <taxon>Chelicerata</taxon>
        <taxon>Arachnida</taxon>
        <taxon>Acari</taxon>
        <taxon>Parasitiformes</taxon>
        <taxon>Ixodida</taxon>
        <taxon>Ixodoidea</taxon>
        <taxon>Ixodidae</taxon>
        <taxon>Rhipicephalinae</taxon>
        <taxon>Dermacentor</taxon>
    </lineage>
</organism>
<dbReference type="Proteomes" id="UP000821865">
    <property type="component" value="Chromosome 4"/>
</dbReference>
<proteinExistence type="predicted"/>
<comment type="caution">
    <text evidence="1">The sequence shown here is derived from an EMBL/GenBank/DDBJ whole genome shotgun (WGS) entry which is preliminary data.</text>
</comment>
<sequence length="106" mass="12002">MRKASFPETDCMLLKECVKAAKAASKRGMRYHQDWLLLCLLLHIRTSSGYRFLRENNILPLPSVKTIRKYLAMVGMQCGFDADFFEASRKGTLSIKVMVLGATTDP</sequence>
<evidence type="ECO:0000313" key="1">
    <source>
        <dbReference type="EMBL" id="KAH7954270.1"/>
    </source>
</evidence>
<name>A0ACB8CYP2_DERSI</name>